<dbReference type="InterPro" id="IPR046784">
    <property type="entry name" value="Eap1"/>
</dbReference>
<feature type="region of interest" description="Disordered" evidence="1">
    <location>
        <begin position="381"/>
        <end position="512"/>
    </location>
</feature>
<dbReference type="AlphaFoldDB" id="A0A364KWQ6"/>
<feature type="compositionally biased region" description="Polar residues" evidence="1">
    <location>
        <begin position="440"/>
        <end position="453"/>
    </location>
</feature>
<feature type="region of interest" description="Disordered" evidence="1">
    <location>
        <begin position="18"/>
        <end position="323"/>
    </location>
</feature>
<feature type="compositionally biased region" description="Basic and acidic residues" evidence="1">
    <location>
        <begin position="165"/>
        <end position="231"/>
    </location>
</feature>
<feature type="region of interest" description="Disordered" evidence="1">
    <location>
        <begin position="532"/>
        <end position="724"/>
    </location>
</feature>
<dbReference type="RefSeq" id="XP_040732500.1">
    <property type="nucleotide sequence ID" value="XM_040876313.1"/>
</dbReference>
<evidence type="ECO:0000313" key="2">
    <source>
        <dbReference type="EMBL" id="RAO67984.1"/>
    </source>
</evidence>
<dbReference type="OrthoDB" id="2504266at2759"/>
<dbReference type="STRING" id="1196081.A0A364KWQ6"/>
<feature type="compositionally biased region" description="Gly residues" evidence="1">
    <location>
        <begin position="796"/>
        <end position="817"/>
    </location>
</feature>
<feature type="compositionally biased region" description="Basic and acidic residues" evidence="1">
    <location>
        <begin position="277"/>
        <end position="300"/>
    </location>
</feature>
<feature type="compositionally biased region" description="Low complexity" evidence="1">
    <location>
        <begin position="621"/>
        <end position="635"/>
    </location>
</feature>
<feature type="compositionally biased region" description="Gly residues" evidence="1">
    <location>
        <begin position="767"/>
        <end position="779"/>
    </location>
</feature>
<feature type="compositionally biased region" description="Basic and acidic residues" evidence="1">
    <location>
        <begin position="101"/>
        <end position="137"/>
    </location>
</feature>
<proteinExistence type="predicted"/>
<dbReference type="Proteomes" id="UP000249363">
    <property type="component" value="Unassembled WGS sequence"/>
</dbReference>
<organism evidence="2 3">
    <name type="scientific">Talaromyces amestolkiae</name>
    <dbReference type="NCBI Taxonomy" id="1196081"/>
    <lineage>
        <taxon>Eukaryota</taxon>
        <taxon>Fungi</taxon>
        <taxon>Dikarya</taxon>
        <taxon>Ascomycota</taxon>
        <taxon>Pezizomycotina</taxon>
        <taxon>Eurotiomycetes</taxon>
        <taxon>Eurotiomycetidae</taxon>
        <taxon>Eurotiales</taxon>
        <taxon>Trichocomaceae</taxon>
        <taxon>Talaromyces</taxon>
        <taxon>Talaromyces sect. Talaromyces</taxon>
    </lineage>
</organism>
<feature type="compositionally biased region" description="Low complexity" evidence="1">
    <location>
        <begin position="664"/>
        <end position="674"/>
    </location>
</feature>
<accession>A0A364KWQ6</accession>
<name>A0A364KWQ6_TALAM</name>
<feature type="compositionally biased region" description="Low complexity" evidence="1">
    <location>
        <begin position="383"/>
        <end position="393"/>
    </location>
</feature>
<keyword evidence="3" id="KW-1185">Reference proteome</keyword>
<gene>
    <name evidence="2" type="ORF">BHQ10_003996</name>
</gene>
<reference evidence="2 3" key="1">
    <citation type="journal article" date="2017" name="Biotechnol. Biofuels">
        <title>Differential beta-glucosidase expression as a function of carbon source availability in Talaromyces amestolkiae: a genomic and proteomic approach.</title>
        <authorList>
            <person name="de Eugenio L.I."/>
            <person name="Mendez-Liter J.A."/>
            <person name="Nieto-Dominguez M."/>
            <person name="Alonso L."/>
            <person name="Gil-Munoz J."/>
            <person name="Barriuso J."/>
            <person name="Prieto A."/>
            <person name="Martinez M.J."/>
        </authorList>
    </citation>
    <scope>NUCLEOTIDE SEQUENCE [LARGE SCALE GENOMIC DNA]</scope>
    <source>
        <strain evidence="2 3">CIB</strain>
    </source>
</reference>
<dbReference type="GeneID" id="63793212"/>
<dbReference type="Pfam" id="PF20566">
    <property type="entry name" value="Eap1"/>
    <property type="match status" value="1"/>
</dbReference>
<protein>
    <submittedName>
        <fullName evidence="2">Uncharacterized protein</fullName>
    </submittedName>
</protein>
<sequence length="817" mass="89045">MARRYEIEELLWLRGSPLVTKPDTLPPVEEWMGPIPDPTARKPNHRDQNPGDSPTAQRRPSLFGESRHISRNSNSEDIVLGPPKTAFASASRIHGKGTYDSTERPARYNDTEEGKGDRFNFREKTFKDREGADRDGRFGGPNGRRNDREDWNSGRPRRTFGQEEGDQRPRRNGDTKWEPREKQDELGLSRNMKDKDGRFEKEGRFDKEGRFIKGDTPLRSRQEKSWFRDEAAGGDGVALEEEKPFMREREWRRDRPVPDRDWNRGTRVEQDPEWMDSTDRDESKRIHTQEDFQRWKERMKAGSSTPAQPEEKEDAIPEQASAEVQKMEANHLDGELFAASKGHLPVDANFGKFFGILGESKQPPPEVAAVPSPVESIKKDLAAAKSSKSSRFAGLFSPPPDTSVRGPEPVQDIAHPERPASTDADQEGFQRILAMLGGSKSRNTTPQVDSSQQPRPPSYVMREQGRPTPPPGLPSPTRNLINRPDELLGQATAAPRAMHPPPGMEGMLPRDPQAHFNERENLLRLMQQVNVSSPTLTQHGNAPPPPSQMSQGGHHTPGILNVPDLLSRPQGMQKGPRSQTFLDDPAIANMQRPDSGLKGQQVRKPPVDGPPQMRYYDMPYPGTQGAQGPTTPGAGRDPQLPPAHMGIRGPPGFGQMPPGPPPGWAGQMPPQQGALGPPGIPNPGKGMNPNFMAGPMSMHGGNMPPPPPPNDNSPPFLRGGAGANFGLPPGMMPPPGYMNMNGPPPPPSGGFMPGPHNHEAMLNMAGQNGGGSGFGGSAGGPPPSSRHLLEMLAHANGGGDGRGAMLGGGGGPGGQYR</sequence>
<dbReference type="EMBL" id="MIKG01000006">
    <property type="protein sequence ID" value="RAO67984.1"/>
    <property type="molecule type" value="Genomic_DNA"/>
</dbReference>
<comment type="caution">
    <text evidence="2">The sequence shown here is derived from an EMBL/GenBank/DDBJ whole genome shotgun (WGS) entry which is preliminary data.</text>
</comment>
<feature type="region of interest" description="Disordered" evidence="1">
    <location>
        <begin position="767"/>
        <end position="817"/>
    </location>
</feature>
<evidence type="ECO:0000256" key="1">
    <source>
        <dbReference type="SAM" id="MobiDB-lite"/>
    </source>
</evidence>
<feature type="compositionally biased region" description="Pro residues" evidence="1">
    <location>
        <begin position="703"/>
        <end position="712"/>
    </location>
</feature>
<feature type="compositionally biased region" description="Basic and acidic residues" evidence="1">
    <location>
        <begin position="240"/>
        <end position="270"/>
    </location>
</feature>
<evidence type="ECO:0000313" key="3">
    <source>
        <dbReference type="Proteomes" id="UP000249363"/>
    </source>
</evidence>